<dbReference type="EMBL" id="BPLR01004548">
    <property type="protein sequence ID" value="GIX95652.1"/>
    <property type="molecule type" value="Genomic_DNA"/>
</dbReference>
<gene>
    <name evidence="1" type="primary">RTase_270</name>
    <name evidence="1" type="ORF">CEXT_183601</name>
</gene>
<name>A0AAV4PKD2_CAEEX</name>
<protein>
    <submittedName>
        <fullName evidence="1">RNA-directed DNA polymerase from transposon BS</fullName>
    </submittedName>
</protein>
<keyword evidence="1" id="KW-0548">Nucleotidyltransferase</keyword>
<sequence length="135" mass="15627">MLFLSGIEKVISKDVKWVFFADDVVMWYSGTDLQKLEDNLNSTLEDLWKFAEKHKLIFNSTKSTVGFFTTNRKLYGYQSDIVMNHQPLTVGKHPKYLGFVLDPEITCNKHIDHIVLKGRKATLTLKVHFRMCLGC</sequence>
<evidence type="ECO:0000313" key="1">
    <source>
        <dbReference type="EMBL" id="GIX95652.1"/>
    </source>
</evidence>
<dbReference type="Proteomes" id="UP001054945">
    <property type="component" value="Unassembled WGS sequence"/>
</dbReference>
<keyword evidence="2" id="KW-1185">Reference proteome</keyword>
<comment type="caution">
    <text evidence="1">The sequence shown here is derived from an EMBL/GenBank/DDBJ whole genome shotgun (WGS) entry which is preliminary data.</text>
</comment>
<keyword evidence="1" id="KW-0808">Transferase</keyword>
<accession>A0AAV4PKD2</accession>
<organism evidence="1 2">
    <name type="scientific">Caerostris extrusa</name>
    <name type="common">Bark spider</name>
    <name type="synonym">Caerostris bankana</name>
    <dbReference type="NCBI Taxonomy" id="172846"/>
    <lineage>
        <taxon>Eukaryota</taxon>
        <taxon>Metazoa</taxon>
        <taxon>Ecdysozoa</taxon>
        <taxon>Arthropoda</taxon>
        <taxon>Chelicerata</taxon>
        <taxon>Arachnida</taxon>
        <taxon>Araneae</taxon>
        <taxon>Araneomorphae</taxon>
        <taxon>Entelegynae</taxon>
        <taxon>Araneoidea</taxon>
        <taxon>Araneidae</taxon>
        <taxon>Caerostris</taxon>
    </lineage>
</organism>
<reference evidence="1 2" key="1">
    <citation type="submission" date="2021-06" db="EMBL/GenBank/DDBJ databases">
        <title>Caerostris extrusa draft genome.</title>
        <authorList>
            <person name="Kono N."/>
            <person name="Arakawa K."/>
        </authorList>
    </citation>
    <scope>NUCLEOTIDE SEQUENCE [LARGE SCALE GENOMIC DNA]</scope>
</reference>
<dbReference type="AlphaFoldDB" id="A0AAV4PKD2"/>
<keyword evidence="1" id="KW-0695">RNA-directed DNA polymerase</keyword>
<dbReference type="GO" id="GO:0003964">
    <property type="term" value="F:RNA-directed DNA polymerase activity"/>
    <property type="evidence" value="ECO:0007669"/>
    <property type="project" value="UniProtKB-KW"/>
</dbReference>
<evidence type="ECO:0000313" key="2">
    <source>
        <dbReference type="Proteomes" id="UP001054945"/>
    </source>
</evidence>
<proteinExistence type="predicted"/>